<evidence type="ECO:0000313" key="9">
    <source>
        <dbReference type="EMBL" id="SHF77605.1"/>
    </source>
</evidence>
<accession>A0A1M5EEG0</accession>
<dbReference type="OrthoDB" id="9782620at2"/>
<gene>
    <name evidence="9" type="ORF">SAMN03080594_107101</name>
</gene>
<keyword evidence="2 8" id="KW-0645">Protease</keyword>
<dbReference type="PANTHER" id="PTHR13604">
    <property type="entry name" value="DC12-RELATED"/>
    <property type="match status" value="1"/>
</dbReference>
<keyword evidence="4 8" id="KW-0378">Hydrolase</keyword>
<dbReference type="Proteomes" id="UP000184406">
    <property type="component" value="Unassembled WGS sequence"/>
</dbReference>
<keyword evidence="6" id="KW-0238">DNA-binding</keyword>
<keyword evidence="10" id="KW-1185">Reference proteome</keyword>
<dbReference type="GO" id="GO:0016829">
    <property type="term" value="F:lyase activity"/>
    <property type="evidence" value="ECO:0007669"/>
    <property type="project" value="UniProtKB-KW"/>
</dbReference>
<keyword evidence="5" id="KW-0190">Covalent protein-DNA linkage</keyword>
<dbReference type="PANTHER" id="PTHR13604:SF0">
    <property type="entry name" value="ABASIC SITE PROCESSING PROTEIN HMCES"/>
    <property type="match status" value="1"/>
</dbReference>
<evidence type="ECO:0000256" key="2">
    <source>
        <dbReference type="ARBA" id="ARBA00022670"/>
    </source>
</evidence>
<evidence type="ECO:0000256" key="3">
    <source>
        <dbReference type="ARBA" id="ARBA00022763"/>
    </source>
</evidence>
<evidence type="ECO:0000256" key="1">
    <source>
        <dbReference type="ARBA" id="ARBA00008136"/>
    </source>
</evidence>
<dbReference type="GO" id="GO:0006508">
    <property type="term" value="P:proteolysis"/>
    <property type="evidence" value="ECO:0007669"/>
    <property type="project" value="UniProtKB-KW"/>
</dbReference>
<dbReference type="GO" id="GO:0106300">
    <property type="term" value="P:protein-DNA covalent cross-linking repair"/>
    <property type="evidence" value="ECO:0007669"/>
    <property type="project" value="InterPro"/>
</dbReference>
<evidence type="ECO:0000256" key="8">
    <source>
        <dbReference type="RuleBase" id="RU364100"/>
    </source>
</evidence>
<protein>
    <recommendedName>
        <fullName evidence="8">Abasic site processing protein</fullName>
        <ecNumber evidence="8">3.4.-.-</ecNumber>
    </recommendedName>
</protein>
<evidence type="ECO:0000256" key="4">
    <source>
        <dbReference type="ARBA" id="ARBA00022801"/>
    </source>
</evidence>
<evidence type="ECO:0000256" key="5">
    <source>
        <dbReference type="ARBA" id="ARBA00023124"/>
    </source>
</evidence>
<reference evidence="10" key="1">
    <citation type="submission" date="2016-11" db="EMBL/GenBank/DDBJ databases">
        <authorList>
            <person name="Varghese N."/>
            <person name="Submissions S."/>
        </authorList>
    </citation>
    <scope>NUCLEOTIDE SEQUENCE [LARGE SCALE GENOMIC DNA]</scope>
    <source>
        <strain evidence="10">DSM 17539</strain>
    </source>
</reference>
<keyword evidence="7" id="KW-0456">Lyase</keyword>
<dbReference type="SUPFAM" id="SSF143081">
    <property type="entry name" value="BB1717-like"/>
    <property type="match status" value="1"/>
</dbReference>
<dbReference type="InterPro" id="IPR003738">
    <property type="entry name" value="SRAP"/>
</dbReference>
<evidence type="ECO:0000313" key="10">
    <source>
        <dbReference type="Proteomes" id="UP000184406"/>
    </source>
</evidence>
<dbReference type="GO" id="GO:0003697">
    <property type="term" value="F:single-stranded DNA binding"/>
    <property type="evidence" value="ECO:0007669"/>
    <property type="project" value="InterPro"/>
</dbReference>
<dbReference type="RefSeq" id="WP_072863921.1">
    <property type="nucleotide sequence ID" value="NZ_FQUX01000007.1"/>
</dbReference>
<dbReference type="Gene3D" id="3.90.1680.10">
    <property type="entry name" value="SOS response associated peptidase-like"/>
    <property type="match status" value="1"/>
</dbReference>
<dbReference type="EC" id="3.4.-.-" evidence="8"/>
<sequence>MCFGTRVTTSAKDVEKFYNVSKLMGKNPIEGELTYHHANGWAHPLLWIIPQEKSNHITPSMWGIMPQNSIGADYKNYYKEAAKFGAGLNAQSEKLFDHFIYRFSAMTKRCVIPVNGFYEPHTAPKKFKVPFYFERKNEALMSLAGLYTITKDGYNTFTILTKAATPLFKKIHNTKNRRPIILRDEDIELWLNNELDENEIRNVMEDDMEDEAINAYPISKDLYNPKVDSNRANIIEEVKYEELEIEY</sequence>
<dbReference type="EMBL" id="FQUX01000007">
    <property type="protein sequence ID" value="SHF77605.1"/>
    <property type="molecule type" value="Genomic_DNA"/>
</dbReference>
<comment type="similarity">
    <text evidence="1 8">Belongs to the SOS response-associated peptidase family.</text>
</comment>
<dbReference type="InterPro" id="IPR036590">
    <property type="entry name" value="SRAP-like"/>
</dbReference>
<dbReference type="Pfam" id="PF02586">
    <property type="entry name" value="SRAP"/>
    <property type="match status" value="1"/>
</dbReference>
<evidence type="ECO:0000256" key="7">
    <source>
        <dbReference type="ARBA" id="ARBA00023239"/>
    </source>
</evidence>
<keyword evidence="3" id="KW-0227">DNA damage</keyword>
<evidence type="ECO:0000256" key="6">
    <source>
        <dbReference type="ARBA" id="ARBA00023125"/>
    </source>
</evidence>
<dbReference type="GO" id="GO:0008233">
    <property type="term" value="F:peptidase activity"/>
    <property type="evidence" value="ECO:0007669"/>
    <property type="project" value="UniProtKB-KW"/>
</dbReference>
<proteinExistence type="inferred from homology"/>
<organism evidence="9 10">
    <name type="scientific">Arenibacter palladensis</name>
    <dbReference type="NCBI Taxonomy" id="237373"/>
    <lineage>
        <taxon>Bacteria</taxon>
        <taxon>Pseudomonadati</taxon>
        <taxon>Bacteroidota</taxon>
        <taxon>Flavobacteriia</taxon>
        <taxon>Flavobacteriales</taxon>
        <taxon>Flavobacteriaceae</taxon>
        <taxon>Arenibacter</taxon>
    </lineage>
</organism>
<dbReference type="AlphaFoldDB" id="A0A1M5EEG0"/>
<name>A0A1M5EEG0_9FLAO</name>